<dbReference type="RefSeq" id="XP_031939796.1">
    <property type="nucleotide sequence ID" value="XM_032089845.1"/>
</dbReference>
<organism evidence="2 3">
    <name type="scientific">Aspergillus pseudonomiae</name>
    <dbReference type="NCBI Taxonomy" id="1506151"/>
    <lineage>
        <taxon>Eukaryota</taxon>
        <taxon>Fungi</taxon>
        <taxon>Dikarya</taxon>
        <taxon>Ascomycota</taxon>
        <taxon>Pezizomycotina</taxon>
        <taxon>Eurotiomycetes</taxon>
        <taxon>Eurotiomycetidae</taxon>
        <taxon>Eurotiales</taxon>
        <taxon>Aspergillaceae</taxon>
        <taxon>Aspergillus</taxon>
        <taxon>Aspergillus subgen. Circumdati</taxon>
    </lineage>
</organism>
<dbReference type="GO" id="GO:0016787">
    <property type="term" value="F:hydrolase activity"/>
    <property type="evidence" value="ECO:0007669"/>
    <property type="project" value="UniProtKB-KW"/>
</dbReference>
<keyword evidence="2" id="KW-0378">Hydrolase</keyword>
<evidence type="ECO:0000313" key="3">
    <source>
        <dbReference type="Proteomes" id="UP000325579"/>
    </source>
</evidence>
<reference evidence="2 3" key="1">
    <citation type="submission" date="2019-04" db="EMBL/GenBank/DDBJ databases">
        <authorList>
            <consortium name="DOE Joint Genome Institute"/>
            <person name="Mondo S."/>
            <person name="Kjaerbolling I."/>
            <person name="Vesth T."/>
            <person name="Frisvad J.C."/>
            <person name="Nybo J.L."/>
            <person name="Theobald S."/>
            <person name="Kildgaard S."/>
            <person name="Isbrandt T."/>
            <person name="Kuo A."/>
            <person name="Sato A."/>
            <person name="Lyhne E.K."/>
            <person name="Kogle M.E."/>
            <person name="Wiebenga A."/>
            <person name="Kun R.S."/>
            <person name="Lubbers R.J."/>
            <person name="Makela M.R."/>
            <person name="Barry K."/>
            <person name="Chovatia M."/>
            <person name="Clum A."/>
            <person name="Daum C."/>
            <person name="Haridas S."/>
            <person name="He G."/>
            <person name="LaButti K."/>
            <person name="Lipzen A."/>
            <person name="Riley R."/>
            <person name="Salamov A."/>
            <person name="Simmons B.A."/>
            <person name="Magnuson J.K."/>
            <person name="Henrissat B."/>
            <person name="Mortensen U.H."/>
            <person name="Larsen T.O."/>
            <person name="Devries R.P."/>
            <person name="Grigoriev I.V."/>
            <person name="Machida M."/>
            <person name="Baker S.E."/>
            <person name="Andersen M.R."/>
            <person name="Cantor M.N."/>
            <person name="Hua S.X."/>
        </authorList>
    </citation>
    <scope>NUCLEOTIDE SEQUENCE [LARGE SCALE GENOMIC DNA]</scope>
    <source>
        <strain evidence="2 3">CBS 119388</strain>
    </source>
</reference>
<feature type="domain" description="AB hydrolase-1" evidence="1">
    <location>
        <begin position="8"/>
        <end position="246"/>
    </location>
</feature>
<dbReference type="Pfam" id="PF12697">
    <property type="entry name" value="Abhydrolase_6"/>
    <property type="match status" value="1"/>
</dbReference>
<dbReference type="PANTHER" id="PTHR37017:SF13">
    <property type="entry name" value="AB HYDROLASE-1 DOMAIN-CONTAINING PROTEIN"/>
    <property type="match status" value="1"/>
</dbReference>
<sequence>MSHSKPSIIIVPGSFSLPEFYDTVVDGVASKGYEVKAIRLRSTEKLQPPATMYDDAAAIAREVATLVDQGKEVILVAHSYGGVPSSESIKGLAKTEGSGKIGGVVKLAYLTALVPQLGAASADVLADIPAENLVELQVDEEGYMFFADNAAAAALCYSDLPAAEGKAWMERYPQHSAVSFTNPLSYAGYKDVPVSYLLCADDKVIPAQVQKKQIEIIEKETGREVDVTVIPTGHIPIASAPEKVADWIAGLATQYEKAE</sequence>
<accession>A0A5N7D895</accession>
<proteinExistence type="predicted"/>
<dbReference type="GeneID" id="43674536"/>
<dbReference type="Gene3D" id="3.40.50.1820">
    <property type="entry name" value="alpha/beta hydrolase"/>
    <property type="match status" value="1"/>
</dbReference>
<dbReference type="EMBL" id="ML736787">
    <property type="protein sequence ID" value="KAE8402477.1"/>
    <property type="molecule type" value="Genomic_DNA"/>
</dbReference>
<dbReference type="InterPro" id="IPR052897">
    <property type="entry name" value="Sec-Metab_Biosynth_Hydrolase"/>
</dbReference>
<dbReference type="AlphaFoldDB" id="A0A5N7D895"/>
<keyword evidence="3" id="KW-1185">Reference proteome</keyword>
<dbReference type="Proteomes" id="UP000325579">
    <property type="component" value="Unassembled WGS sequence"/>
</dbReference>
<evidence type="ECO:0000259" key="1">
    <source>
        <dbReference type="Pfam" id="PF12697"/>
    </source>
</evidence>
<name>A0A5N7D895_9EURO</name>
<dbReference type="InterPro" id="IPR029058">
    <property type="entry name" value="AB_hydrolase_fold"/>
</dbReference>
<dbReference type="SUPFAM" id="SSF53474">
    <property type="entry name" value="alpha/beta-Hydrolases"/>
    <property type="match status" value="1"/>
</dbReference>
<evidence type="ECO:0000313" key="2">
    <source>
        <dbReference type="EMBL" id="KAE8402477.1"/>
    </source>
</evidence>
<dbReference type="OrthoDB" id="1263307at2759"/>
<dbReference type="PANTHER" id="PTHR37017">
    <property type="entry name" value="AB HYDROLASE-1 DOMAIN-CONTAINING PROTEIN-RELATED"/>
    <property type="match status" value="1"/>
</dbReference>
<protein>
    <submittedName>
        <fullName evidence="2">Alpha/beta hydrolase fold-1</fullName>
    </submittedName>
</protein>
<gene>
    <name evidence="2" type="ORF">BDV37DRAFT_295335</name>
</gene>
<dbReference type="InterPro" id="IPR000073">
    <property type="entry name" value="AB_hydrolase_1"/>
</dbReference>
<accession>A0A5N6HVZ5</accession>